<keyword evidence="3" id="KW-0597">Phosphoprotein</keyword>
<dbReference type="PROSITE" id="PS50109">
    <property type="entry name" value="HIS_KIN"/>
    <property type="match status" value="1"/>
</dbReference>
<keyword evidence="8" id="KW-1185">Reference proteome</keyword>
<dbReference type="InterPro" id="IPR036890">
    <property type="entry name" value="HATPase_C_sf"/>
</dbReference>
<dbReference type="EC" id="2.7.13.3" evidence="2"/>
<proteinExistence type="predicted"/>
<evidence type="ECO:0000256" key="5">
    <source>
        <dbReference type="ARBA" id="ARBA00022777"/>
    </source>
</evidence>
<keyword evidence="5" id="KW-0418">Kinase</keyword>
<evidence type="ECO:0000256" key="3">
    <source>
        <dbReference type="ARBA" id="ARBA00022553"/>
    </source>
</evidence>
<dbReference type="PANTHER" id="PTHR43547">
    <property type="entry name" value="TWO-COMPONENT HISTIDINE KINASE"/>
    <property type="match status" value="1"/>
</dbReference>
<evidence type="ECO:0000313" key="7">
    <source>
        <dbReference type="EMBL" id="OUJ70307.1"/>
    </source>
</evidence>
<comment type="caution">
    <text evidence="7">The sequence shown here is derived from an EMBL/GenBank/DDBJ whole genome shotgun (WGS) entry which is preliminary data.</text>
</comment>
<sequence length="157" mass="17444">MDEHGLRKVPTELNTYLTERLPVHRLVAQDEGITLALDLPAESVYAALQPEKFARVLDNLLSNALKFTPAGGTITLGLQWHDGRARIRVQDTGIGIPSQLHAQLFDKFNPSRRTGLQGEPTTGLGLFIAKQIVELHGGQIWLESREQHGTTFFLELP</sequence>
<dbReference type="AlphaFoldDB" id="A0A243W6S8"/>
<evidence type="ECO:0000256" key="4">
    <source>
        <dbReference type="ARBA" id="ARBA00022679"/>
    </source>
</evidence>
<dbReference type="EMBL" id="MTSE01000024">
    <property type="protein sequence ID" value="OUJ70307.1"/>
    <property type="molecule type" value="Genomic_DNA"/>
</dbReference>
<name>A0A243W6S8_9BACT</name>
<evidence type="ECO:0000256" key="1">
    <source>
        <dbReference type="ARBA" id="ARBA00000085"/>
    </source>
</evidence>
<dbReference type="PANTHER" id="PTHR43547:SF2">
    <property type="entry name" value="HYBRID SIGNAL TRANSDUCTION HISTIDINE KINASE C"/>
    <property type="match status" value="1"/>
</dbReference>
<dbReference type="SUPFAM" id="SSF55874">
    <property type="entry name" value="ATPase domain of HSP90 chaperone/DNA topoisomerase II/histidine kinase"/>
    <property type="match status" value="1"/>
</dbReference>
<dbReference type="GO" id="GO:0000155">
    <property type="term" value="F:phosphorelay sensor kinase activity"/>
    <property type="evidence" value="ECO:0007669"/>
    <property type="project" value="TreeGrafter"/>
</dbReference>
<dbReference type="Pfam" id="PF02518">
    <property type="entry name" value="HATPase_c"/>
    <property type="match status" value="1"/>
</dbReference>
<dbReference type="InterPro" id="IPR003594">
    <property type="entry name" value="HATPase_dom"/>
</dbReference>
<reference evidence="7 8" key="1">
    <citation type="submission" date="2017-01" db="EMBL/GenBank/DDBJ databases">
        <title>A new Hymenobacter.</title>
        <authorList>
            <person name="Liang Y."/>
            <person name="Feng F."/>
        </authorList>
    </citation>
    <scope>NUCLEOTIDE SEQUENCE [LARGE SCALE GENOMIC DNA]</scope>
    <source>
        <strain evidence="7">MIMBbqt21</strain>
    </source>
</reference>
<gene>
    <name evidence="7" type="ORF">BXP70_24750</name>
</gene>
<dbReference type="FunFam" id="3.30.565.10:FF:000006">
    <property type="entry name" value="Sensor histidine kinase WalK"/>
    <property type="match status" value="1"/>
</dbReference>
<dbReference type="Gene3D" id="3.30.565.10">
    <property type="entry name" value="Histidine kinase-like ATPase, C-terminal domain"/>
    <property type="match status" value="1"/>
</dbReference>
<evidence type="ECO:0000256" key="2">
    <source>
        <dbReference type="ARBA" id="ARBA00012438"/>
    </source>
</evidence>
<dbReference type="PRINTS" id="PR00344">
    <property type="entry name" value="BCTRLSENSOR"/>
</dbReference>
<evidence type="ECO:0000259" key="6">
    <source>
        <dbReference type="PROSITE" id="PS50109"/>
    </source>
</evidence>
<evidence type="ECO:0000313" key="8">
    <source>
        <dbReference type="Proteomes" id="UP000194873"/>
    </source>
</evidence>
<dbReference type="InterPro" id="IPR004358">
    <property type="entry name" value="Sig_transdc_His_kin-like_C"/>
</dbReference>
<dbReference type="SMART" id="SM00387">
    <property type="entry name" value="HATPase_c"/>
    <property type="match status" value="1"/>
</dbReference>
<organism evidence="7 8">
    <name type="scientific">Hymenobacter crusticola</name>
    <dbReference type="NCBI Taxonomy" id="1770526"/>
    <lineage>
        <taxon>Bacteria</taxon>
        <taxon>Pseudomonadati</taxon>
        <taxon>Bacteroidota</taxon>
        <taxon>Cytophagia</taxon>
        <taxon>Cytophagales</taxon>
        <taxon>Hymenobacteraceae</taxon>
        <taxon>Hymenobacter</taxon>
    </lineage>
</organism>
<dbReference type="Proteomes" id="UP000194873">
    <property type="component" value="Unassembled WGS sequence"/>
</dbReference>
<dbReference type="CDD" id="cd00075">
    <property type="entry name" value="HATPase"/>
    <property type="match status" value="1"/>
</dbReference>
<comment type="catalytic activity">
    <reaction evidence="1">
        <text>ATP + protein L-histidine = ADP + protein N-phospho-L-histidine.</text>
        <dbReference type="EC" id="2.7.13.3"/>
    </reaction>
</comment>
<protein>
    <recommendedName>
        <fullName evidence="2">histidine kinase</fullName>
        <ecNumber evidence="2">2.7.13.3</ecNumber>
    </recommendedName>
</protein>
<feature type="domain" description="Histidine kinase" evidence="6">
    <location>
        <begin position="1"/>
        <end position="157"/>
    </location>
</feature>
<dbReference type="InterPro" id="IPR005467">
    <property type="entry name" value="His_kinase_dom"/>
</dbReference>
<accession>A0A243W6S8</accession>
<keyword evidence="4" id="KW-0808">Transferase</keyword>